<name>A0A0L7L568_OPEBR</name>
<keyword evidence="3" id="KW-0808">Transferase</keyword>
<dbReference type="Pfam" id="PF00201">
    <property type="entry name" value="UDPGT"/>
    <property type="match status" value="1"/>
</dbReference>
<keyword evidence="4" id="KW-1133">Transmembrane helix</keyword>
<protein>
    <recommendedName>
        <fullName evidence="8">UDP-glycosyltransferase</fullName>
    </recommendedName>
</protein>
<evidence type="ECO:0000313" key="7">
    <source>
        <dbReference type="Proteomes" id="UP000037510"/>
    </source>
</evidence>
<organism evidence="6 7">
    <name type="scientific">Operophtera brumata</name>
    <name type="common">Winter moth</name>
    <name type="synonym">Phalaena brumata</name>
    <dbReference type="NCBI Taxonomy" id="104452"/>
    <lineage>
        <taxon>Eukaryota</taxon>
        <taxon>Metazoa</taxon>
        <taxon>Ecdysozoa</taxon>
        <taxon>Arthropoda</taxon>
        <taxon>Hexapoda</taxon>
        <taxon>Insecta</taxon>
        <taxon>Pterygota</taxon>
        <taxon>Neoptera</taxon>
        <taxon>Endopterygota</taxon>
        <taxon>Lepidoptera</taxon>
        <taxon>Glossata</taxon>
        <taxon>Ditrysia</taxon>
        <taxon>Geometroidea</taxon>
        <taxon>Geometridae</taxon>
        <taxon>Larentiinae</taxon>
        <taxon>Operophtera</taxon>
    </lineage>
</organism>
<evidence type="ECO:0000256" key="5">
    <source>
        <dbReference type="SAM" id="SignalP"/>
    </source>
</evidence>
<keyword evidence="4" id="KW-0472">Membrane</keyword>
<dbReference type="InterPro" id="IPR002213">
    <property type="entry name" value="UDP_glucos_trans"/>
</dbReference>
<comment type="similarity">
    <text evidence="1">Belongs to the UDP-glycosyltransferase family.</text>
</comment>
<feature type="transmembrane region" description="Helical" evidence="4">
    <location>
        <begin position="468"/>
        <end position="497"/>
    </location>
</feature>
<evidence type="ECO:0000256" key="1">
    <source>
        <dbReference type="ARBA" id="ARBA00009995"/>
    </source>
</evidence>
<evidence type="ECO:0000256" key="4">
    <source>
        <dbReference type="SAM" id="Phobius"/>
    </source>
</evidence>
<gene>
    <name evidence="6" type="ORF">OBRU01_15104</name>
</gene>
<accession>A0A0L7L568</accession>
<dbReference type="PANTHER" id="PTHR48043">
    <property type="entry name" value="EG:EG0003.4 PROTEIN-RELATED"/>
    <property type="match status" value="1"/>
</dbReference>
<dbReference type="EMBL" id="JTDY01002875">
    <property type="protein sequence ID" value="KOB70560.1"/>
    <property type="molecule type" value="Genomic_DNA"/>
</dbReference>
<keyword evidence="2" id="KW-0328">Glycosyltransferase</keyword>
<keyword evidence="7" id="KW-1185">Reference proteome</keyword>
<evidence type="ECO:0000256" key="3">
    <source>
        <dbReference type="ARBA" id="ARBA00022679"/>
    </source>
</evidence>
<reference evidence="6 7" key="1">
    <citation type="journal article" date="2015" name="Genome Biol. Evol.">
        <title>The genome of winter moth (Operophtera brumata) provides a genomic perspective on sexual dimorphism and phenology.</title>
        <authorList>
            <person name="Derks M.F."/>
            <person name="Smit S."/>
            <person name="Salis L."/>
            <person name="Schijlen E."/>
            <person name="Bossers A."/>
            <person name="Mateman C."/>
            <person name="Pijl A.S."/>
            <person name="de Ridder D."/>
            <person name="Groenen M.A."/>
            <person name="Visser M.E."/>
            <person name="Megens H.J."/>
        </authorList>
    </citation>
    <scope>NUCLEOTIDE SEQUENCE [LARGE SCALE GENOMIC DNA]</scope>
    <source>
        <strain evidence="6">WM2013NL</strain>
        <tissue evidence="6">Head and thorax</tissue>
    </source>
</reference>
<dbReference type="Proteomes" id="UP000037510">
    <property type="component" value="Unassembled WGS sequence"/>
</dbReference>
<dbReference type="Gene3D" id="3.40.50.2000">
    <property type="entry name" value="Glycogen Phosphorylase B"/>
    <property type="match status" value="2"/>
</dbReference>
<evidence type="ECO:0000313" key="6">
    <source>
        <dbReference type="EMBL" id="KOB70560.1"/>
    </source>
</evidence>
<dbReference type="CDD" id="cd03784">
    <property type="entry name" value="GT1_Gtf-like"/>
    <property type="match status" value="1"/>
</dbReference>
<evidence type="ECO:0000256" key="2">
    <source>
        <dbReference type="ARBA" id="ARBA00022676"/>
    </source>
</evidence>
<feature type="chain" id="PRO_5005573152" description="UDP-glycosyltransferase" evidence="5">
    <location>
        <begin position="21"/>
        <end position="506"/>
    </location>
</feature>
<proteinExistence type="inferred from homology"/>
<dbReference type="AlphaFoldDB" id="A0A0L7L568"/>
<keyword evidence="5" id="KW-0732">Signal</keyword>
<dbReference type="InterPro" id="IPR050271">
    <property type="entry name" value="UDP-glycosyltransferase"/>
</dbReference>
<sequence length="506" mass="57256">MSLLELCLAVLILYTTNIDCARILGVYATPSISHQVVFRALSLELVNRGHEVVVITPDPAFRNKIAPENLTEIDIGQSYGLLQDLLFTGEVATTLKRGVIMDLISVTKLKTNPLVKLGLEMLLYPEVKRLIADKSQKFDLVLVEALSYSALMFSKIYNAPAILFSSFYGTPDNFFTVGAVSRHPVLHPHFFRYKFRDLSITEKIKEFKNEWDLYKYDVVCEQLENEFLKSEFGVDAPTVHELKDYVELLFVNAHPIFDGNRPVPPGVVYLGALHLKPTKPLPADLQAYLDGSTRGVIYVSLGTNVRPSMMDQDLLDAFLKAFEALPYDIMWKFDGDSLERTPKNFRIQKWFPQRDLLAIDAELPMVGVPFLGDQWFNVNKYVELGIGIEVDSRTLTADKLVKAAQKVIGDDSFRKNISKLHAVMRDQPDKPLDRAVWWTEYVLRHGRSKSLLGTSALMSWSEYLMMDLFVIIVAGVTVAVLVATAALYYVVSILMYVNNNVKRKQA</sequence>
<dbReference type="PANTHER" id="PTHR48043:SF145">
    <property type="entry name" value="FI06409P-RELATED"/>
    <property type="match status" value="1"/>
</dbReference>
<dbReference type="GO" id="GO:0008194">
    <property type="term" value="F:UDP-glycosyltransferase activity"/>
    <property type="evidence" value="ECO:0007669"/>
    <property type="project" value="InterPro"/>
</dbReference>
<dbReference type="SUPFAM" id="SSF53756">
    <property type="entry name" value="UDP-Glycosyltransferase/glycogen phosphorylase"/>
    <property type="match status" value="1"/>
</dbReference>
<comment type="caution">
    <text evidence="6">The sequence shown here is derived from an EMBL/GenBank/DDBJ whole genome shotgun (WGS) entry which is preliminary data.</text>
</comment>
<keyword evidence="4" id="KW-0812">Transmembrane</keyword>
<evidence type="ECO:0008006" key="8">
    <source>
        <dbReference type="Google" id="ProtNLM"/>
    </source>
</evidence>
<feature type="signal peptide" evidence="5">
    <location>
        <begin position="1"/>
        <end position="20"/>
    </location>
</feature>